<dbReference type="RefSeq" id="WP_270113576.1">
    <property type="nucleotide sequence ID" value="NZ_BAAAOL010000017.1"/>
</dbReference>
<sequence>MTATRVDDFTRGWTAWRRLREAELTEPHGWLSLTAFHWLRETPAQLPDLPGLWSGGDFARLTAVAADGLRFEGRAVDGVLTFDLEKAGAPAWVERGRRRIEVALRGGRFAARVRDPKAPTRTGFNGIPCFPPDPDWAVTGRYLAFDEPLDAVVGSARGDLSHLLRLTGEIDFTVAGRRQSLLASTTDNGALSVLFSDRTNGDTTAAWRSLSLAPASEDGAVVLDFNRAQNLPCAFTEFGTCPKPVDANALSVAVTAGEQRPQRPL</sequence>
<dbReference type="Proteomes" id="UP001144313">
    <property type="component" value="Unassembled WGS sequence"/>
</dbReference>
<dbReference type="AlphaFoldDB" id="A0A9W6GAH3"/>
<evidence type="ECO:0000313" key="2">
    <source>
        <dbReference type="Proteomes" id="UP001144313"/>
    </source>
</evidence>
<dbReference type="PANTHER" id="PTHR41913">
    <property type="entry name" value="DUF1684 DOMAIN-CONTAINING PROTEIN"/>
    <property type="match status" value="1"/>
</dbReference>
<keyword evidence="2" id="KW-1185">Reference proteome</keyword>
<dbReference type="PANTHER" id="PTHR41913:SF1">
    <property type="entry name" value="DUF1684 DOMAIN-CONTAINING PROTEIN"/>
    <property type="match status" value="1"/>
</dbReference>
<organism evidence="1 2">
    <name type="scientific">Glycomyces algeriensis</name>
    <dbReference type="NCBI Taxonomy" id="256037"/>
    <lineage>
        <taxon>Bacteria</taxon>
        <taxon>Bacillati</taxon>
        <taxon>Actinomycetota</taxon>
        <taxon>Actinomycetes</taxon>
        <taxon>Glycomycetales</taxon>
        <taxon>Glycomycetaceae</taxon>
        <taxon>Glycomyces</taxon>
    </lineage>
</organism>
<comment type="caution">
    <text evidence="1">The sequence shown here is derived from an EMBL/GenBank/DDBJ whole genome shotgun (WGS) entry which is preliminary data.</text>
</comment>
<dbReference type="EMBL" id="BSDT01000001">
    <property type="protein sequence ID" value="GLI43247.1"/>
    <property type="molecule type" value="Genomic_DNA"/>
</dbReference>
<name>A0A9W6GAH3_9ACTN</name>
<gene>
    <name evidence="1" type="ORF">GALLR39Z86_30970</name>
</gene>
<proteinExistence type="predicted"/>
<dbReference type="InterPro" id="IPR012467">
    <property type="entry name" value="DUF1684"/>
</dbReference>
<protein>
    <recommendedName>
        <fullName evidence="3">DUF1684 domain-containing protein</fullName>
    </recommendedName>
</protein>
<evidence type="ECO:0008006" key="3">
    <source>
        <dbReference type="Google" id="ProtNLM"/>
    </source>
</evidence>
<reference evidence="1" key="1">
    <citation type="submission" date="2022-12" db="EMBL/GenBank/DDBJ databases">
        <title>Reference genome sequencing for broad-spectrum identification of bacterial and archaeal isolates by mass spectrometry.</title>
        <authorList>
            <person name="Sekiguchi Y."/>
            <person name="Tourlousse D.M."/>
        </authorList>
    </citation>
    <scope>NUCLEOTIDE SEQUENCE</scope>
    <source>
        <strain evidence="1">LLR39Z86</strain>
    </source>
</reference>
<dbReference type="Pfam" id="PF07920">
    <property type="entry name" value="DUF1684"/>
    <property type="match status" value="1"/>
</dbReference>
<evidence type="ECO:0000313" key="1">
    <source>
        <dbReference type="EMBL" id="GLI43247.1"/>
    </source>
</evidence>
<accession>A0A9W6GAH3</accession>